<organism evidence="2 3">
    <name type="scientific">Lysinibacillus fusiformis</name>
    <dbReference type="NCBI Taxonomy" id="28031"/>
    <lineage>
        <taxon>Bacteria</taxon>
        <taxon>Bacillati</taxon>
        <taxon>Bacillota</taxon>
        <taxon>Bacilli</taxon>
        <taxon>Bacillales</taxon>
        <taxon>Bacillaceae</taxon>
        <taxon>Lysinibacillus</taxon>
    </lineage>
</organism>
<proteinExistence type="predicted"/>
<reference evidence="2 3" key="1">
    <citation type="submission" date="2016-09" db="EMBL/GenBank/DDBJ databases">
        <title>Draft genome sequence of the soil isolate, Lysinibacillus fusiformis M5, a potential hypoxanthine producer.</title>
        <authorList>
            <person name="Gallegos-Monterrosa R."/>
            <person name="Maroti G."/>
            <person name="Balint B."/>
            <person name="Kovacs A.T."/>
        </authorList>
    </citation>
    <scope>NUCLEOTIDE SEQUENCE [LARGE SCALE GENOMIC DNA]</scope>
    <source>
        <strain evidence="2 3">M5</strain>
    </source>
</reference>
<dbReference type="Proteomes" id="UP000094784">
    <property type="component" value="Unassembled WGS sequence"/>
</dbReference>
<evidence type="ECO:0000313" key="2">
    <source>
        <dbReference type="EMBL" id="ODV53250.1"/>
    </source>
</evidence>
<dbReference type="RefSeq" id="WP_069483493.1">
    <property type="nucleotide sequence ID" value="NZ_CP130331.1"/>
</dbReference>
<evidence type="ECO:0008006" key="4">
    <source>
        <dbReference type="Google" id="ProtNLM"/>
    </source>
</evidence>
<evidence type="ECO:0000256" key="1">
    <source>
        <dbReference type="SAM" id="MobiDB-lite"/>
    </source>
</evidence>
<gene>
    <name evidence="2" type="ORF">BG258_23390</name>
</gene>
<name>A0A1E4QYF2_9BACI</name>
<sequence length="236" mass="25736">MANDFVGKGTSIYKKTYTSFSGCDMVATIDIALPNKNGETIKVSRVIGELQTISYSIHMDKAPVRSIGSVNAKDYVYGPRTIAGSLVFAMFDKHMAHEILRVANDGLGDNGTQLIIMDELPPFNITISMANEYGQKARLAIYQIRIVNEGNVMSVNDVYTENTYQFVATDIEYLTNSSGSASYGSSKASEYYLQKNTYAIAESGSAKPIAASLVNTESTESSPKIKESSNHILFSN</sequence>
<dbReference type="EMBL" id="MECQ01000008">
    <property type="protein sequence ID" value="ODV53250.1"/>
    <property type="molecule type" value="Genomic_DNA"/>
</dbReference>
<comment type="caution">
    <text evidence="2">The sequence shown here is derived from an EMBL/GenBank/DDBJ whole genome shotgun (WGS) entry which is preliminary data.</text>
</comment>
<dbReference type="AlphaFoldDB" id="A0A1E4QYF2"/>
<feature type="region of interest" description="Disordered" evidence="1">
    <location>
        <begin position="217"/>
        <end position="236"/>
    </location>
</feature>
<dbReference type="OrthoDB" id="2972677at2"/>
<protein>
    <recommendedName>
        <fullName evidence="4">Phage tail protein</fullName>
    </recommendedName>
</protein>
<evidence type="ECO:0000313" key="3">
    <source>
        <dbReference type="Proteomes" id="UP000094784"/>
    </source>
</evidence>
<accession>A0A1E4QYF2</accession>